<dbReference type="InterPro" id="IPR010031">
    <property type="entry name" value="FAD_lactone_oxidase-like"/>
</dbReference>
<dbReference type="InterPro" id="IPR007173">
    <property type="entry name" value="ALO_C"/>
</dbReference>
<dbReference type="HOGENOM" id="CLU_2264033_0_0_1"/>
<dbReference type="EMBL" id="AGUE01000067">
    <property type="protein sequence ID" value="EHL00998.1"/>
    <property type="molecule type" value="Genomic_DNA"/>
</dbReference>
<dbReference type="GO" id="GO:0016020">
    <property type="term" value="C:membrane"/>
    <property type="evidence" value="ECO:0007669"/>
    <property type="project" value="InterPro"/>
</dbReference>
<sequence length="103" mass="11568">MKELGGRPHWAKNFETLGHEIEEMYGDDLVNWREIRDNLDPEGMFVGDWHRRTVMGDGPRLPLEEVEIMREDAKGGGVVVRGVVGKGHGTLSTKSKIGVKREA</sequence>
<dbReference type="PANTHER" id="PTHR43762">
    <property type="entry name" value="L-GULONOLACTONE OXIDASE"/>
    <property type="match status" value="1"/>
</dbReference>
<name>H0EKC8_GLAL7</name>
<feature type="domain" description="D-arabinono-1,4-lactone oxidase C-terminal" evidence="2">
    <location>
        <begin position="1"/>
        <end position="52"/>
    </location>
</feature>
<dbReference type="PANTHER" id="PTHR43762:SF1">
    <property type="entry name" value="D-ARABINONO-1,4-LACTONE OXIDASE"/>
    <property type="match status" value="1"/>
</dbReference>
<proteinExistence type="predicted"/>
<dbReference type="Proteomes" id="UP000005446">
    <property type="component" value="Unassembled WGS sequence"/>
</dbReference>
<reference evidence="3 4" key="1">
    <citation type="journal article" date="2012" name="Eukaryot. Cell">
        <title>Genome sequence of the fungus Glarea lozoyensis: the first genome sequence of a species from the Helotiaceae family.</title>
        <authorList>
            <person name="Youssar L."/>
            <person name="Gruening B.A."/>
            <person name="Erxleben A."/>
            <person name="Guenther S."/>
            <person name="Huettel W."/>
        </authorList>
    </citation>
    <scope>NUCLEOTIDE SEQUENCE [LARGE SCALE GENOMIC DNA]</scope>
    <source>
        <strain evidence="4">ATCC 74030 / MF5533</strain>
    </source>
</reference>
<protein>
    <submittedName>
        <fullName evidence="3">Putative D-arabinono-1,4-lactone oxidase</fullName>
    </submittedName>
</protein>
<dbReference type="Pfam" id="PF04030">
    <property type="entry name" value="ALO"/>
    <property type="match status" value="1"/>
</dbReference>
<dbReference type="OrthoDB" id="610608at2759"/>
<evidence type="ECO:0000313" key="3">
    <source>
        <dbReference type="EMBL" id="EHL00998.1"/>
    </source>
</evidence>
<comment type="caution">
    <text evidence="3">The sequence shown here is derived from an EMBL/GenBank/DDBJ whole genome shotgun (WGS) entry which is preliminary data.</text>
</comment>
<dbReference type="GO" id="GO:0005739">
    <property type="term" value="C:mitochondrion"/>
    <property type="evidence" value="ECO:0007669"/>
    <property type="project" value="TreeGrafter"/>
</dbReference>
<accession>H0EKC8</accession>
<dbReference type="AlphaFoldDB" id="H0EKC8"/>
<evidence type="ECO:0000256" key="1">
    <source>
        <dbReference type="ARBA" id="ARBA00023002"/>
    </source>
</evidence>
<evidence type="ECO:0000313" key="4">
    <source>
        <dbReference type="Proteomes" id="UP000005446"/>
    </source>
</evidence>
<keyword evidence="4" id="KW-1185">Reference proteome</keyword>
<organism evidence="3 4">
    <name type="scientific">Glarea lozoyensis (strain ATCC 74030 / MF5533)</name>
    <dbReference type="NCBI Taxonomy" id="1104152"/>
    <lineage>
        <taxon>Eukaryota</taxon>
        <taxon>Fungi</taxon>
        <taxon>Dikarya</taxon>
        <taxon>Ascomycota</taxon>
        <taxon>Pezizomycotina</taxon>
        <taxon>Leotiomycetes</taxon>
        <taxon>Helotiales</taxon>
        <taxon>Helotiaceae</taxon>
        <taxon>Glarea</taxon>
    </lineage>
</organism>
<gene>
    <name evidence="3" type="ORF">M7I_3025</name>
</gene>
<dbReference type="GO" id="GO:0003885">
    <property type="term" value="F:D-arabinono-1,4-lactone oxidase activity"/>
    <property type="evidence" value="ECO:0007669"/>
    <property type="project" value="InterPro"/>
</dbReference>
<dbReference type="InParanoid" id="H0EKC8"/>
<keyword evidence="1" id="KW-0560">Oxidoreductase</keyword>
<evidence type="ECO:0000259" key="2">
    <source>
        <dbReference type="Pfam" id="PF04030"/>
    </source>
</evidence>